<dbReference type="InterPro" id="IPR009060">
    <property type="entry name" value="UBA-like_sf"/>
</dbReference>
<sequence length="70" mass="7585">MAISAKDVMELRRQTDCGMMECKKALTQAEGDFEKAIEILREQGLATASKKAGRIAAEGMVYAVSFPNCA</sequence>
<feature type="non-terminal residue" evidence="6">
    <location>
        <position position="70"/>
    </location>
</feature>
<dbReference type="AlphaFoldDB" id="A0A9D2FKL5"/>
<name>A0A9D2FKL5_9FIRM</name>
<comment type="caution">
    <text evidence="6">The sequence shown here is derived from an EMBL/GenBank/DDBJ whole genome shotgun (WGS) entry which is preliminary data.</text>
</comment>
<reference evidence="6" key="2">
    <citation type="submission" date="2021-04" db="EMBL/GenBank/DDBJ databases">
        <authorList>
            <person name="Gilroy R."/>
        </authorList>
    </citation>
    <scope>NUCLEOTIDE SEQUENCE</scope>
    <source>
        <strain evidence="6">CHK188-11489</strain>
    </source>
</reference>
<keyword evidence="4" id="KW-0648">Protein biosynthesis</keyword>
<evidence type="ECO:0000256" key="1">
    <source>
        <dbReference type="ARBA" id="ARBA00005532"/>
    </source>
</evidence>
<dbReference type="GO" id="GO:0003746">
    <property type="term" value="F:translation elongation factor activity"/>
    <property type="evidence" value="ECO:0007669"/>
    <property type="project" value="UniProtKB-KW"/>
</dbReference>
<dbReference type="EMBL" id="DXBF01000054">
    <property type="protein sequence ID" value="HIZ62292.1"/>
    <property type="molecule type" value="Genomic_DNA"/>
</dbReference>
<dbReference type="CDD" id="cd14275">
    <property type="entry name" value="UBA_EF-Ts"/>
    <property type="match status" value="1"/>
</dbReference>
<dbReference type="InterPro" id="IPR018101">
    <property type="entry name" value="Transl_elong_Ts_CS"/>
</dbReference>
<dbReference type="Gene3D" id="1.10.8.10">
    <property type="entry name" value="DNA helicase RuvA subunit, C-terminal domain"/>
    <property type="match status" value="1"/>
</dbReference>
<dbReference type="PROSITE" id="PS01126">
    <property type="entry name" value="EF_TS_1"/>
    <property type="match status" value="1"/>
</dbReference>
<reference evidence="6" key="1">
    <citation type="journal article" date="2021" name="PeerJ">
        <title>Extensive microbial diversity within the chicken gut microbiome revealed by metagenomics and culture.</title>
        <authorList>
            <person name="Gilroy R."/>
            <person name="Ravi A."/>
            <person name="Getino M."/>
            <person name="Pursley I."/>
            <person name="Horton D.L."/>
            <person name="Alikhan N.F."/>
            <person name="Baker D."/>
            <person name="Gharbi K."/>
            <person name="Hall N."/>
            <person name="Watson M."/>
            <person name="Adriaenssens E.M."/>
            <person name="Foster-Nyarko E."/>
            <person name="Jarju S."/>
            <person name="Secka A."/>
            <person name="Antonio M."/>
            <person name="Oren A."/>
            <person name="Chaudhuri R.R."/>
            <person name="La Ragione R."/>
            <person name="Hildebrand F."/>
            <person name="Pallen M.J."/>
        </authorList>
    </citation>
    <scope>NUCLEOTIDE SEQUENCE</scope>
    <source>
        <strain evidence="6">CHK188-11489</strain>
    </source>
</reference>
<accession>A0A9D2FKL5</accession>
<dbReference type="InterPro" id="IPR001816">
    <property type="entry name" value="Transl_elong_EFTs/EF1B"/>
</dbReference>
<protein>
    <recommendedName>
        <fullName evidence="2">Elongation factor Ts</fullName>
    </recommendedName>
</protein>
<dbReference type="PANTHER" id="PTHR11741:SF0">
    <property type="entry name" value="ELONGATION FACTOR TS, MITOCHONDRIAL"/>
    <property type="match status" value="1"/>
</dbReference>
<gene>
    <name evidence="6" type="ORF">H9724_05940</name>
</gene>
<evidence type="ECO:0000256" key="2">
    <source>
        <dbReference type="ARBA" id="ARBA00016956"/>
    </source>
</evidence>
<evidence type="ECO:0000256" key="3">
    <source>
        <dbReference type="ARBA" id="ARBA00022768"/>
    </source>
</evidence>
<dbReference type="Proteomes" id="UP000824105">
    <property type="component" value="Unassembled WGS sequence"/>
</dbReference>
<dbReference type="PANTHER" id="PTHR11741">
    <property type="entry name" value="ELONGATION FACTOR TS"/>
    <property type="match status" value="1"/>
</dbReference>
<dbReference type="FunFam" id="1.10.8.10:FF:000001">
    <property type="entry name" value="Elongation factor Ts"/>
    <property type="match status" value="1"/>
</dbReference>
<evidence type="ECO:0000313" key="7">
    <source>
        <dbReference type="Proteomes" id="UP000824105"/>
    </source>
</evidence>
<organism evidence="6 7">
    <name type="scientific">Candidatus Gemmiger avistercoris</name>
    <dbReference type="NCBI Taxonomy" id="2838606"/>
    <lineage>
        <taxon>Bacteria</taxon>
        <taxon>Bacillati</taxon>
        <taxon>Bacillota</taxon>
        <taxon>Clostridia</taxon>
        <taxon>Eubacteriales</taxon>
        <taxon>Gemmiger</taxon>
    </lineage>
</organism>
<comment type="function">
    <text evidence="5">Associates with the EF-Tu.GDP complex and induces the exchange of GDP to GTP. It remains bound to the aminoacyl-tRNA.EF-Tu.GTP complex up to the GTP hydrolysis stage on the ribosome.</text>
</comment>
<dbReference type="HAMAP" id="MF_00050">
    <property type="entry name" value="EF_Ts"/>
    <property type="match status" value="1"/>
</dbReference>
<comment type="similarity">
    <text evidence="1">Belongs to the EF-Ts family.</text>
</comment>
<evidence type="ECO:0000256" key="5">
    <source>
        <dbReference type="ARBA" id="ARBA00025453"/>
    </source>
</evidence>
<evidence type="ECO:0000313" key="6">
    <source>
        <dbReference type="EMBL" id="HIZ62292.1"/>
    </source>
</evidence>
<proteinExistence type="inferred from homology"/>
<evidence type="ECO:0000256" key="4">
    <source>
        <dbReference type="ARBA" id="ARBA00022917"/>
    </source>
</evidence>
<keyword evidence="3 6" id="KW-0251">Elongation factor</keyword>
<dbReference type="SUPFAM" id="SSF46934">
    <property type="entry name" value="UBA-like"/>
    <property type="match status" value="1"/>
</dbReference>